<feature type="compositionally biased region" description="Basic residues" evidence="1">
    <location>
        <begin position="102"/>
        <end position="120"/>
    </location>
</feature>
<evidence type="ECO:0000313" key="3">
    <source>
        <dbReference type="RefSeq" id="XP_032316961.1"/>
    </source>
</evidence>
<sequence length="260" mass="27713">MSLLSPSQTISHPALSANRRAAHSPEPSARIRGLPRPHTVVPLRAKPGPLRAASATAERPPVGTCGGAGAWVALRSPGVAVIPASRGGSGCARLAAAAALRRSRRRRRRRRPGGLWRRGRERAATGTGRERAAGRGSRAALRAGLGGADGRATAAARLLAARLSQSPRKQVPVPHATSDLPLPSASATPSKRRRSRSICSFYFRCCLKAVRKPEALQPSSTLPEPSPAWLLISHAWMGLKGCNPFQCRRKQKLSINQFQV</sequence>
<feature type="region of interest" description="Disordered" evidence="1">
    <location>
        <begin position="1"/>
        <end position="60"/>
    </location>
</feature>
<feature type="region of interest" description="Disordered" evidence="1">
    <location>
        <begin position="163"/>
        <end position="191"/>
    </location>
</feature>
<dbReference type="AlphaFoldDB" id="A0A8B8RG73"/>
<feature type="compositionally biased region" description="Polar residues" evidence="1">
    <location>
        <begin position="1"/>
        <end position="11"/>
    </location>
</feature>
<keyword evidence="2" id="KW-1185">Reference proteome</keyword>
<dbReference type="GeneID" id="116657657"/>
<feature type="region of interest" description="Disordered" evidence="1">
    <location>
        <begin position="102"/>
        <end position="138"/>
    </location>
</feature>
<proteinExistence type="predicted"/>
<reference evidence="3" key="1">
    <citation type="submission" date="2025-08" db="UniProtKB">
        <authorList>
            <consortium name="RefSeq"/>
        </authorList>
    </citation>
    <scope>IDENTIFICATION</scope>
    <source>
        <tissue evidence="3">Ear skin</tissue>
    </source>
</reference>
<dbReference type="Proteomes" id="UP000694856">
    <property type="component" value="Chromosome 18"/>
</dbReference>
<dbReference type="RefSeq" id="XP_032316961.1">
    <property type="nucleotide sequence ID" value="XM_032461070.1"/>
</dbReference>
<organism evidence="2 3">
    <name type="scientific">Camelus ferus</name>
    <name type="common">Wild bactrian camel</name>
    <name type="synonym">Camelus bactrianus ferus</name>
    <dbReference type="NCBI Taxonomy" id="419612"/>
    <lineage>
        <taxon>Eukaryota</taxon>
        <taxon>Metazoa</taxon>
        <taxon>Chordata</taxon>
        <taxon>Craniata</taxon>
        <taxon>Vertebrata</taxon>
        <taxon>Euteleostomi</taxon>
        <taxon>Mammalia</taxon>
        <taxon>Eutheria</taxon>
        <taxon>Laurasiatheria</taxon>
        <taxon>Artiodactyla</taxon>
        <taxon>Tylopoda</taxon>
        <taxon>Camelidae</taxon>
        <taxon>Camelus</taxon>
    </lineage>
</organism>
<protein>
    <submittedName>
        <fullName evidence="3">Uncharacterized protein LOC116657657</fullName>
    </submittedName>
</protein>
<accession>A0A8B8RG73</accession>
<evidence type="ECO:0000313" key="2">
    <source>
        <dbReference type="Proteomes" id="UP000694856"/>
    </source>
</evidence>
<dbReference type="KEGG" id="cfr:116657657"/>
<name>A0A8B8RG73_CAMFR</name>
<gene>
    <name evidence="3" type="primary">LOC116657657</name>
</gene>
<evidence type="ECO:0000256" key="1">
    <source>
        <dbReference type="SAM" id="MobiDB-lite"/>
    </source>
</evidence>